<dbReference type="EMBL" id="CP015600">
    <property type="protein sequence ID" value="ANF84275.1"/>
    <property type="molecule type" value="Genomic_DNA"/>
</dbReference>
<proteinExistence type="predicted"/>
<dbReference type="InterPro" id="IPR046673">
    <property type="entry name" value="ToxA_N"/>
</dbReference>
<dbReference type="KEGG" id="panr:A7J50_0834"/>
<reference evidence="3 4" key="1">
    <citation type="submission" date="2016-05" db="EMBL/GenBank/DDBJ databases">
        <title>Complete genome sequence of Pseudomonas antarctica PAMC 27494.</title>
        <authorList>
            <person name="Lee J."/>
        </authorList>
    </citation>
    <scope>NUCLEOTIDE SEQUENCE [LARGE SCALE GENOMIC DNA]</scope>
    <source>
        <strain evidence="3 4">PAMC 27494</strain>
    </source>
</reference>
<protein>
    <recommendedName>
        <fullName evidence="2">Dermonecrotic toxin N-terminal domain-containing protein</fullName>
    </recommendedName>
</protein>
<dbReference type="Pfam" id="PF20178">
    <property type="entry name" value="ToxA_N"/>
    <property type="match status" value="1"/>
</dbReference>
<feature type="compositionally biased region" description="Pro residues" evidence="1">
    <location>
        <begin position="705"/>
        <end position="715"/>
    </location>
</feature>
<evidence type="ECO:0000259" key="2">
    <source>
        <dbReference type="Pfam" id="PF20178"/>
    </source>
</evidence>
<sequence>MTVYLNRTPPQLQENLPVYAPPKTEAQTTQAPQRSAEKTVNPHETQLLKAYLEQVNRLALHTSPRLVSVPRQSTLGQWLELYDAHVRQPALNGWLFRQGIHDIGQFSVAPSTGTLSAEVEGKKKTFSLTDTSGWGQISAALLATASVIAPGKSGDLRVEQHDGFLQVHPKVVAHFQGVPFPQSAAFARAQFNQLAPKDAFDPIPPDDRLRPASRRSEDAMQAQIQSAGKFYSTAPAALDYKLLAVDVANNLPDTRAEAKKWAEALILKLTGNVVDADTIYLNRFRSASSANTVTGWEHTFEEPYSSLRLPDALLKNFSEHDWIPGTLDQETGLYTVGAGQSTQGGYGAHNQFALAPSAVMHESWKTDFQTGMTQKIDHFWRAHTSGYETAIKGEFVYQARKQLKAAEARSPAERKLQPPEQQFTRDDYRLVMGAVSNLSLDENAPLSVEQLMAMAPVKGIVQANALSIHGFTSNDIVRFSAADGRQVVSIPGNVPAYLRFDSLAKLEKWVIDQSKHPKKREALLSHFPLIYRQDHEASFGTRAASGVVPFLWLTHIADKKEGLNTLFDKMATGALKDTVINDSHSNIEGDVFAALAFATKERMQSDADVVIKSNSEVIRDTWLNDITVAAGLLAKLAPIAAPVAAAAVLAGLTELALGAEKASSGDTQAERKDGASKAFDGLLNTLFSVGASAVPEDPFALPPETKLPPAEPLIPPTANEIQEPRPGPSSGNSSVVNAPVPQPLPRSESLIRVAQHAVPDGEALIKNATRDALGVYRMTDSKGTFRQFVRFTDETETSRIFEISGRYRSGDAFARIINPDNGAGLMVITPGRDAQWERAPADGGLRLWPWTGTPSPTPSENLTPKFSDLFADFDEPAVKQSERFDALLKVDEAKPFLPSTKGYEENGELKRKLVLTWSAPKQEFTLLESEKAIATPYSDSNYSHNFILDLNRSDYSVTKLTEHGELHFSLDAHGDSAETIRLNRLKQFESAIPDAAMRSRISEVAHQGSVEPATIELISTLKDGYSPKVSTATYSVEYDPVKNEARVKVAAQWDVNDLSGDEMKPVSDMKMTSSRTFLVSLGNEVSDNPYIIQEMAPTQLEATLPGGPAQ</sequence>
<evidence type="ECO:0000313" key="4">
    <source>
        <dbReference type="Proteomes" id="UP000077829"/>
    </source>
</evidence>
<evidence type="ECO:0000313" key="3">
    <source>
        <dbReference type="EMBL" id="ANF84275.1"/>
    </source>
</evidence>
<evidence type="ECO:0000256" key="1">
    <source>
        <dbReference type="SAM" id="MobiDB-lite"/>
    </source>
</evidence>
<name>A0A172YVF2_9PSED</name>
<dbReference type="AlphaFoldDB" id="A0A172YVF2"/>
<dbReference type="RefSeq" id="WP_064454852.1">
    <property type="nucleotide sequence ID" value="NZ_CP015600.1"/>
</dbReference>
<dbReference type="STRING" id="219572.A7J50_0834"/>
<feature type="region of interest" description="Disordered" evidence="1">
    <location>
        <begin position="1"/>
        <end position="40"/>
    </location>
</feature>
<dbReference type="Proteomes" id="UP000077829">
    <property type="component" value="Chromosome"/>
</dbReference>
<feature type="region of interest" description="Disordered" evidence="1">
    <location>
        <begin position="698"/>
        <end position="742"/>
    </location>
</feature>
<gene>
    <name evidence="3" type="ORF">A7J50_0834</name>
</gene>
<feature type="domain" description="Dermonecrotic toxin N-terminal" evidence="2">
    <location>
        <begin position="249"/>
        <end position="529"/>
    </location>
</feature>
<organism evidence="3 4">
    <name type="scientific">Pseudomonas antarctica</name>
    <dbReference type="NCBI Taxonomy" id="219572"/>
    <lineage>
        <taxon>Bacteria</taxon>
        <taxon>Pseudomonadati</taxon>
        <taxon>Pseudomonadota</taxon>
        <taxon>Gammaproteobacteria</taxon>
        <taxon>Pseudomonadales</taxon>
        <taxon>Pseudomonadaceae</taxon>
        <taxon>Pseudomonas</taxon>
    </lineage>
</organism>
<accession>A0A172YVF2</accession>
<dbReference type="PATRIC" id="fig|219572.3.peg.850"/>